<evidence type="ECO:0000259" key="4">
    <source>
        <dbReference type="PROSITE" id="PS50125"/>
    </source>
</evidence>
<dbReference type="PANTHER" id="PTHR16305">
    <property type="entry name" value="TESTICULAR SOLUBLE ADENYLYL CYCLASE"/>
    <property type="match status" value="1"/>
</dbReference>
<feature type="domain" description="SAM" evidence="3">
    <location>
        <begin position="3"/>
        <end position="66"/>
    </location>
</feature>
<dbReference type="Pfam" id="PF00536">
    <property type="entry name" value="SAM_1"/>
    <property type="match status" value="1"/>
</dbReference>
<dbReference type="GO" id="GO:0004016">
    <property type="term" value="F:adenylate cyclase activity"/>
    <property type="evidence" value="ECO:0007669"/>
    <property type="project" value="TreeGrafter"/>
</dbReference>
<dbReference type="PROSITE" id="PS50105">
    <property type="entry name" value="SAM_DOMAIN"/>
    <property type="match status" value="1"/>
</dbReference>
<dbReference type="SUPFAM" id="SSF47769">
    <property type="entry name" value="SAM/Pointed domain"/>
    <property type="match status" value="1"/>
</dbReference>
<keyword evidence="1" id="KW-0547">Nucleotide-binding</keyword>
<accession>A0A4S4NG63</accession>
<keyword evidence="2" id="KW-0067">ATP-binding</keyword>
<dbReference type="SUPFAM" id="SSF55073">
    <property type="entry name" value="Nucleotide cyclase"/>
    <property type="match status" value="1"/>
</dbReference>
<protein>
    <recommendedName>
        <fullName evidence="7">Adenylate/guanylate cyclase domain-containing protein</fullName>
    </recommendedName>
</protein>
<sequence>MDSGANALAEFLEQHGLERYAGMLAEQAVDLEVLPQLTVDELREIGLPVGDRRKLMTAVSDLLRKRNRNGGHAQARSAERRHVTILFCDMVGSTELAHRLDPEDFSELLRGYSDRSAEAIRNFKGYVAKFMGDGVLAFFGYPKAHEDDVERAILAARDIQRIHAENPIRLEGGAPEWIKVRIGIHTGKVVVGSFKDGQGPDEDIFGEAPNVAQRLLSAAKAGEIVISPHTRQLAGSRFEYAALEPRVLRGLAESITPYRVVGENTDRTRFESRRSDVLTPFVGRVHDVERLVEHWAEARQRRGQTVLLSGPAGIGKSRLANAFFNEAHFDSKFLLTFQSSQHHTGTALYPVIARLRQEIGLTPGDEPDTQFEKLRLWMADLRLNDGRSLALMAALLSVDIEGFVTPLDMTPRQRMEETLLLLVSLFDALSQRGAILAFFEDVHWADPTTKRLIDLLQEHCATRALLVIVTFRSDAEQGEPQLGIATHYRLDRLTNTDTSALVIEAAKPVDIPPSTIAAIVQRAQGVPLFAEELTKAVMERLARGEAPETDAQTGELLVPDSLVDSLSARLDALPEARHLAQVAAAIGREVPQGLLRQVSGYDDDRFKGALKELSDAQLIHSLPEGGSEPLVFGHALIQDVAYGLMLRKDRRRIHGRIVKVMEDGSVDGPVALPEILARHCEAARQTQKAVTYLIEAGRNAIAQSANAEALRHLKQARALVAAGDRIDPAEAARLELEIQSAIGIPLIAVEGYTSRETVRAFDRAEEIAASIGDVQSRFQALFGLWGHRWMAGHLDMSQRIAAEMLEIAEAHPTAERQILANRCAGSTQWIMGNCAPMLTYLDRVIDLTRDQNTAELASKYAVCPQVVALVLGGYEQWLDGAREAGLARLEAGRDRAYRMSHPYSQSLTHSLLGGIGWLIRDETMLEEHTTRLRRIADDRRFPYWQVYAQMLEGALLAMKGDSAAGREALELSIHAYDRMGVFIHRTVQLIMLSEVEYQDGNTRLAAGLLDEAEALGNRTGERQWFGVIDDLRQSRGQAPN</sequence>
<dbReference type="GO" id="GO:0009190">
    <property type="term" value="P:cyclic nucleotide biosynthetic process"/>
    <property type="evidence" value="ECO:0007669"/>
    <property type="project" value="InterPro"/>
</dbReference>
<dbReference type="AlphaFoldDB" id="A0A4S4NG63"/>
<proteinExistence type="predicted"/>
<dbReference type="Gene3D" id="3.40.50.300">
    <property type="entry name" value="P-loop containing nucleotide triphosphate hydrolases"/>
    <property type="match status" value="1"/>
</dbReference>
<dbReference type="InterPro" id="IPR041664">
    <property type="entry name" value="AAA_16"/>
</dbReference>
<keyword evidence="6" id="KW-1185">Reference proteome</keyword>
<evidence type="ECO:0000313" key="6">
    <source>
        <dbReference type="Proteomes" id="UP000306602"/>
    </source>
</evidence>
<dbReference type="EMBL" id="SRKY01000001">
    <property type="protein sequence ID" value="THH38632.1"/>
    <property type="molecule type" value="Genomic_DNA"/>
</dbReference>
<evidence type="ECO:0000256" key="2">
    <source>
        <dbReference type="ARBA" id="ARBA00022840"/>
    </source>
</evidence>
<dbReference type="PROSITE" id="PS50125">
    <property type="entry name" value="GUANYLATE_CYCLASE_2"/>
    <property type="match status" value="1"/>
</dbReference>
<gene>
    <name evidence="5" type="ORF">E4Z66_03420</name>
</gene>
<reference evidence="5 6" key="1">
    <citation type="submission" date="2019-04" db="EMBL/GenBank/DDBJ databases">
        <title>Shimia ponticola sp. nov., isolated from seawater.</title>
        <authorList>
            <person name="Kim Y.-O."/>
            <person name="Yoon J.-H."/>
        </authorList>
    </citation>
    <scope>NUCLEOTIDE SEQUENCE [LARGE SCALE GENOMIC DNA]</scope>
    <source>
        <strain evidence="5 6">MYP11</strain>
    </source>
</reference>
<dbReference type="GO" id="GO:0035556">
    <property type="term" value="P:intracellular signal transduction"/>
    <property type="evidence" value="ECO:0007669"/>
    <property type="project" value="InterPro"/>
</dbReference>
<dbReference type="Proteomes" id="UP000306602">
    <property type="component" value="Unassembled WGS sequence"/>
</dbReference>
<dbReference type="GO" id="GO:0005524">
    <property type="term" value="F:ATP binding"/>
    <property type="evidence" value="ECO:0007669"/>
    <property type="project" value="UniProtKB-KW"/>
</dbReference>
<evidence type="ECO:0000259" key="3">
    <source>
        <dbReference type="PROSITE" id="PS50105"/>
    </source>
</evidence>
<dbReference type="Pfam" id="PF13191">
    <property type="entry name" value="AAA_16"/>
    <property type="match status" value="1"/>
</dbReference>
<dbReference type="CDD" id="cd09487">
    <property type="entry name" value="SAM_superfamily"/>
    <property type="match status" value="1"/>
</dbReference>
<evidence type="ECO:0000256" key="1">
    <source>
        <dbReference type="ARBA" id="ARBA00022741"/>
    </source>
</evidence>
<dbReference type="Gene3D" id="1.10.150.50">
    <property type="entry name" value="Transcription Factor, Ets-1"/>
    <property type="match status" value="1"/>
</dbReference>
<dbReference type="InterPro" id="IPR001660">
    <property type="entry name" value="SAM"/>
</dbReference>
<dbReference type="InterPro" id="IPR027417">
    <property type="entry name" value="P-loop_NTPase"/>
</dbReference>
<dbReference type="Pfam" id="PF00211">
    <property type="entry name" value="Guanylate_cyc"/>
    <property type="match status" value="1"/>
</dbReference>
<dbReference type="PANTHER" id="PTHR16305:SF28">
    <property type="entry name" value="GUANYLATE CYCLASE DOMAIN-CONTAINING PROTEIN"/>
    <property type="match status" value="1"/>
</dbReference>
<dbReference type="InterPro" id="IPR029787">
    <property type="entry name" value="Nucleotide_cyclase"/>
</dbReference>
<dbReference type="SMART" id="SM00454">
    <property type="entry name" value="SAM"/>
    <property type="match status" value="1"/>
</dbReference>
<dbReference type="CDD" id="cd07302">
    <property type="entry name" value="CHD"/>
    <property type="match status" value="1"/>
</dbReference>
<evidence type="ECO:0000313" key="5">
    <source>
        <dbReference type="EMBL" id="THH38632.1"/>
    </source>
</evidence>
<dbReference type="OrthoDB" id="341967at2"/>
<dbReference type="InterPro" id="IPR001054">
    <property type="entry name" value="A/G_cyclase"/>
</dbReference>
<dbReference type="InterPro" id="IPR013761">
    <property type="entry name" value="SAM/pointed_sf"/>
</dbReference>
<feature type="domain" description="Guanylate cyclase" evidence="4">
    <location>
        <begin position="84"/>
        <end position="216"/>
    </location>
</feature>
<name>A0A4S4NG63_9RHOB</name>
<organism evidence="5 6">
    <name type="scientific">Aliishimia ponticola</name>
    <dbReference type="NCBI Taxonomy" id="2499833"/>
    <lineage>
        <taxon>Bacteria</taxon>
        <taxon>Pseudomonadati</taxon>
        <taxon>Pseudomonadota</taxon>
        <taxon>Alphaproteobacteria</taxon>
        <taxon>Rhodobacterales</taxon>
        <taxon>Paracoccaceae</taxon>
        <taxon>Aliishimia</taxon>
    </lineage>
</organism>
<dbReference type="SMART" id="SM00044">
    <property type="entry name" value="CYCc"/>
    <property type="match status" value="1"/>
</dbReference>
<dbReference type="Gene3D" id="3.30.70.1230">
    <property type="entry name" value="Nucleotide cyclase"/>
    <property type="match status" value="1"/>
</dbReference>
<dbReference type="RefSeq" id="WP_136461523.1">
    <property type="nucleotide sequence ID" value="NZ_SRKY01000001.1"/>
</dbReference>
<evidence type="ECO:0008006" key="7">
    <source>
        <dbReference type="Google" id="ProtNLM"/>
    </source>
</evidence>
<dbReference type="GO" id="GO:0005737">
    <property type="term" value="C:cytoplasm"/>
    <property type="evidence" value="ECO:0007669"/>
    <property type="project" value="TreeGrafter"/>
</dbReference>
<dbReference type="SUPFAM" id="SSF52540">
    <property type="entry name" value="P-loop containing nucleoside triphosphate hydrolases"/>
    <property type="match status" value="1"/>
</dbReference>
<comment type="caution">
    <text evidence="5">The sequence shown here is derived from an EMBL/GenBank/DDBJ whole genome shotgun (WGS) entry which is preliminary data.</text>
</comment>